<feature type="domain" description="Calx-beta" evidence="6">
    <location>
        <begin position="168"/>
        <end position="269"/>
    </location>
</feature>
<dbReference type="OrthoDB" id="418484at2759"/>
<keyword evidence="4" id="KW-0406">Ion transport</keyword>
<reference evidence="7" key="1">
    <citation type="submission" date="2013-04" db="EMBL/GenBank/DDBJ databases">
        <authorList>
            <person name="Qu J."/>
            <person name="Murali S.C."/>
            <person name="Bandaranaike D."/>
            <person name="Bellair M."/>
            <person name="Blankenburg K."/>
            <person name="Chao H."/>
            <person name="Dinh H."/>
            <person name="Doddapaneni H."/>
            <person name="Downs B."/>
            <person name="Dugan-Rocha S."/>
            <person name="Elkadiri S."/>
            <person name="Gnanaolivu R.D."/>
            <person name="Hernandez B."/>
            <person name="Javaid M."/>
            <person name="Jayaseelan J.C."/>
            <person name="Lee S."/>
            <person name="Li M."/>
            <person name="Ming W."/>
            <person name="Munidasa M."/>
            <person name="Muniz J."/>
            <person name="Nguyen L."/>
            <person name="Ongeri F."/>
            <person name="Osuji N."/>
            <person name="Pu L.-L."/>
            <person name="Puazo M."/>
            <person name="Qu C."/>
            <person name="Quiroz J."/>
            <person name="Raj R."/>
            <person name="Weissenberger G."/>
            <person name="Xin Y."/>
            <person name="Zou X."/>
            <person name="Han Y."/>
            <person name="Richards S."/>
            <person name="Worley K."/>
            <person name="Muzny D."/>
            <person name="Gibbs R."/>
        </authorList>
    </citation>
    <scope>NUCLEOTIDE SEQUENCE</scope>
    <source>
        <strain evidence="7">Sampled in the wild</strain>
    </source>
</reference>
<evidence type="ECO:0000256" key="1">
    <source>
        <dbReference type="ARBA" id="ARBA00022729"/>
    </source>
</evidence>
<dbReference type="AlphaFoldDB" id="A0A8K0NUA6"/>
<dbReference type="EMBL" id="KZ308215">
    <property type="protein sequence ID" value="KAG8224885.1"/>
    <property type="molecule type" value="Genomic_DNA"/>
</dbReference>
<comment type="caution">
    <text evidence="7">The sequence shown here is derived from an EMBL/GenBank/DDBJ whole genome shotgun (WGS) entry which is preliminary data.</text>
</comment>
<dbReference type="GO" id="GO:0030424">
    <property type="term" value="C:axon"/>
    <property type="evidence" value="ECO:0007669"/>
    <property type="project" value="TreeGrafter"/>
</dbReference>
<feature type="transmembrane region" description="Helical" evidence="5">
    <location>
        <begin position="6"/>
        <end position="39"/>
    </location>
</feature>
<dbReference type="GO" id="GO:0098703">
    <property type="term" value="P:calcium ion import across plasma membrane"/>
    <property type="evidence" value="ECO:0007669"/>
    <property type="project" value="TreeGrafter"/>
</dbReference>
<gene>
    <name evidence="7" type="ORF">J437_LFUL004626</name>
</gene>
<evidence type="ECO:0000256" key="2">
    <source>
        <dbReference type="ARBA" id="ARBA00022737"/>
    </source>
</evidence>
<keyword evidence="3" id="KW-0106">Calcium</keyword>
<dbReference type="GO" id="GO:0007154">
    <property type="term" value="P:cell communication"/>
    <property type="evidence" value="ECO:0007669"/>
    <property type="project" value="InterPro"/>
</dbReference>
<dbReference type="PANTHER" id="PTHR11878">
    <property type="entry name" value="SODIUM/CALCIUM EXCHANGER"/>
    <property type="match status" value="1"/>
</dbReference>
<evidence type="ECO:0000256" key="5">
    <source>
        <dbReference type="SAM" id="Phobius"/>
    </source>
</evidence>
<protein>
    <recommendedName>
        <fullName evidence="6">Calx-beta domain-containing protein</fullName>
    </recommendedName>
</protein>
<keyword evidence="4" id="KW-0813">Transport</keyword>
<keyword evidence="5" id="KW-1133">Transmembrane helix</keyword>
<evidence type="ECO:0000256" key="4">
    <source>
        <dbReference type="ARBA" id="ARBA00023065"/>
    </source>
</evidence>
<dbReference type="SMART" id="SM00237">
    <property type="entry name" value="Calx_beta"/>
    <property type="match status" value="1"/>
</dbReference>
<reference evidence="7" key="2">
    <citation type="submission" date="2017-10" db="EMBL/GenBank/DDBJ databases">
        <title>Ladona fulva Genome sequencing and assembly.</title>
        <authorList>
            <person name="Murali S."/>
            <person name="Richards S."/>
            <person name="Bandaranaike D."/>
            <person name="Bellair M."/>
            <person name="Blankenburg K."/>
            <person name="Chao H."/>
            <person name="Dinh H."/>
            <person name="Doddapaneni H."/>
            <person name="Dugan-Rocha S."/>
            <person name="Elkadiri S."/>
            <person name="Gnanaolivu R."/>
            <person name="Hernandez B."/>
            <person name="Skinner E."/>
            <person name="Javaid M."/>
            <person name="Lee S."/>
            <person name="Li M."/>
            <person name="Ming W."/>
            <person name="Munidasa M."/>
            <person name="Muniz J."/>
            <person name="Nguyen L."/>
            <person name="Hughes D."/>
            <person name="Osuji N."/>
            <person name="Pu L.-L."/>
            <person name="Puazo M."/>
            <person name="Qu C."/>
            <person name="Quiroz J."/>
            <person name="Raj R."/>
            <person name="Weissenberger G."/>
            <person name="Xin Y."/>
            <person name="Zou X."/>
            <person name="Han Y."/>
            <person name="Worley K."/>
            <person name="Muzny D."/>
            <person name="Gibbs R."/>
        </authorList>
    </citation>
    <scope>NUCLEOTIDE SEQUENCE</scope>
    <source>
        <strain evidence="7">Sampled in the wild</strain>
    </source>
</reference>
<organism evidence="7 8">
    <name type="scientific">Ladona fulva</name>
    <name type="common">Scarce chaser dragonfly</name>
    <name type="synonym">Libellula fulva</name>
    <dbReference type="NCBI Taxonomy" id="123851"/>
    <lineage>
        <taxon>Eukaryota</taxon>
        <taxon>Metazoa</taxon>
        <taxon>Ecdysozoa</taxon>
        <taxon>Arthropoda</taxon>
        <taxon>Hexapoda</taxon>
        <taxon>Insecta</taxon>
        <taxon>Pterygota</taxon>
        <taxon>Palaeoptera</taxon>
        <taxon>Odonata</taxon>
        <taxon>Epiprocta</taxon>
        <taxon>Anisoptera</taxon>
        <taxon>Libelluloidea</taxon>
        <taxon>Libellulidae</taxon>
        <taxon>Ladona</taxon>
    </lineage>
</organism>
<proteinExistence type="predicted"/>
<keyword evidence="5" id="KW-0472">Membrane</keyword>
<dbReference type="InterPro" id="IPR051171">
    <property type="entry name" value="CaCA"/>
</dbReference>
<feature type="non-terminal residue" evidence="7">
    <location>
        <position position="308"/>
    </location>
</feature>
<evidence type="ECO:0000313" key="8">
    <source>
        <dbReference type="Proteomes" id="UP000792457"/>
    </source>
</evidence>
<dbReference type="GO" id="GO:0042383">
    <property type="term" value="C:sarcolemma"/>
    <property type="evidence" value="ECO:0007669"/>
    <property type="project" value="TreeGrafter"/>
</dbReference>
<keyword evidence="8" id="KW-1185">Reference proteome</keyword>
<evidence type="ECO:0000256" key="3">
    <source>
        <dbReference type="ARBA" id="ARBA00022837"/>
    </source>
</evidence>
<keyword evidence="1" id="KW-0732">Signal</keyword>
<evidence type="ECO:0000313" key="7">
    <source>
        <dbReference type="EMBL" id="KAG8224885.1"/>
    </source>
</evidence>
<dbReference type="InterPro" id="IPR038081">
    <property type="entry name" value="CalX-like_sf"/>
</dbReference>
<keyword evidence="5" id="KW-0812">Transmembrane</keyword>
<dbReference type="Proteomes" id="UP000792457">
    <property type="component" value="Unassembled WGS sequence"/>
</dbReference>
<dbReference type="Gene3D" id="2.60.40.2030">
    <property type="match status" value="1"/>
</dbReference>
<sequence>MFAYAWLLVILVLITPNVVDIWEAALTLIFFPVLVIIAYMADQPWNCGRAAALRFGGKKQLELGAGNLNVTSEGERMLNGKTFFRNGHLDKDGLVAFVKEVKKYPGLSDEDAALLAASRLVDSQPHSRMWYRIGAVRSFTGGRKTQPKLSMKLQEVYDTINEHPNAPNIGKLLEPDELRKAVIEFRAATVAVPENVGTFNVTISRRGDLEPKVKVRVETIDGTAQENEDYVPINEVVVFEPNETEKEIKVEIVNDNQWEPDEEFFLKLTLIDDNDIDDTTSLKNLEEREEKAQLGRISIMEITILNDD</sequence>
<dbReference type="PANTHER" id="PTHR11878:SF76">
    <property type="entry name" value="CALX-BETA DOMAIN-CONTAINING PROTEIN"/>
    <property type="match status" value="1"/>
</dbReference>
<dbReference type="InterPro" id="IPR003644">
    <property type="entry name" value="Calx_beta"/>
</dbReference>
<evidence type="ECO:0000259" key="6">
    <source>
        <dbReference type="SMART" id="SM00237"/>
    </source>
</evidence>
<accession>A0A8K0NUA6</accession>
<dbReference type="GO" id="GO:0005432">
    <property type="term" value="F:calcium:sodium antiporter activity"/>
    <property type="evidence" value="ECO:0007669"/>
    <property type="project" value="TreeGrafter"/>
</dbReference>
<keyword evidence="2" id="KW-0677">Repeat</keyword>
<dbReference type="Pfam" id="PF03160">
    <property type="entry name" value="Calx-beta"/>
    <property type="match status" value="1"/>
</dbReference>
<dbReference type="SUPFAM" id="SSF141072">
    <property type="entry name" value="CalX-like"/>
    <property type="match status" value="1"/>
</dbReference>
<dbReference type="GO" id="GO:0098794">
    <property type="term" value="C:postsynapse"/>
    <property type="evidence" value="ECO:0007669"/>
    <property type="project" value="TreeGrafter"/>
</dbReference>
<name>A0A8K0NUA6_LADFU</name>